<dbReference type="EC" id="2.4.2.21" evidence="3 10"/>
<evidence type="ECO:0000313" key="11">
    <source>
        <dbReference type="EMBL" id="MFD1384693.1"/>
    </source>
</evidence>
<evidence type="ECO:0000256" key="9">
    <source>
        <dbReference type="ARBA" id="ARBA00047340"/>
    </source>
</evidence>
<dbReference type="RefSeq" id="WP_377369163.1">
    <property type="nucleotide sequence ID" value="NZ_JBHTMN010000018.1"/>
</dbReference>
<evidence type="ECO:0000256" key="3">
    <source>
        <dbReference type="ARBA" id="ARBA00011991"/>
    </source>
</evidence>
<comment type="caution">
    <text evidence="11">The sequence shown here is derived from an EMBL/GenBank/DDBJ whole genome shotgun (WGS) entry which is preliminary data.</text>
</comment>
<evidence type="ECO:0000256" key="7">
    <source>
        <dbReference type="ARBA" id="ARBA00022679"/>
    </source>
</evidence>
<keyword evidence="6 10" id="KW-0328">Glycosyltransferase</keyword>
<evidence type="ECO:0000256" key="10">
    <source>
        <dbReference type="HAMAP-Rule" id="MF_00230"/>
    </source>
</evidence>
<dbReference type="Gene3D" id="3.40.50.10210">
    <property type="match status" value="1"/>
</dbReference>
<keyword evidence="7 10" id="KW-0808">Transferase</keyword>
<accession>A0ABW4B5C0</accession>
<dbReference type="NCBIfam" id="TIGR03160">
    <property type="entry name" value="cobT_DBIPRT"/>
    <property type="match status" value="1"/>
</dbReference>
<evidence type="ECO:0000256" key="6">
    <source>
        <dbReference type="ARBA" id="ARBA00022676"/>
    </source>
</evidence>
<evidence type="ECO:0000256" key="4">
    <source>
        <dbReference type="ARBA" id="ARBA00015486"/>
    </source>
</evidence>
<keyword evidence="5 10" id="KW-0169">Cobalamin biosynthesis</keyword>
<dbReference type="CDD" id="cd02439">
    <property type="entry name" value="DMB-PRT_CobT"/>
    <property type="match status" value="1"/>
</dbReference>
<dbReference type="Pfam" id="PF02277">
    <property type="entry name" value="DBI_PRT"/>
    <property type="match status" value="1"/>
</dbReference>
<evidence type="ECO:0000256" key="8">
    <source>
        <dbReference type="ARBA" id="ARBA00030686"/>
    </source>
</evidence>
<comment type="function">
    <text evidence="10">Catalyzes the synthesis of alpha-ribazole-5'-phosphate from nicotinate mononucleotide (NAMN) and 5,6-dimethylbenzimidazole (DMB).</text>
</comment>
<dbReference type="Gene3D" id="1.10.1610.10">
    <property type="match status" value="1"/>
</dbReference>
<feature type="active site" description="Proton acceptor" evidence="10">
    <location>
        <position position="348"/>
    </location>
</feature>
<dbReference type="GO" id="GO:0008939">
    <property type="term" value="F:nicotinate-nucleotide-dimethylbenzimidazole phosphoribosyltransferase activity"/>
    <property type="evidence" value="ECO:0007669"/>
    <property type="project" value="UniProtKB-EC"/>
</dbReference>
<name>A0ABW4B5C0_9GAMM</name>
<dbReference type="SUPFAM" id="SSF52733">
    <property type="entry name" value="Nicotinate mononucleotide:5,6-dimethylbenzimidazole phosphoribosyltransferase (CobT)"/>
    <property type="match status" value="1"/>
</dbReference>
<dbReference type="InterPro" id="IPR003200">
    <property type="entry name" value="Nict_dMeBzImd_PRibTrfase"/>
</dbReference>
<dbReference type="Proteomes" id="UP001597059">
    <property type="component" value="Unassembled WGS sequence"/>
</dbReference>
<dbReference type="InterPro" id="IPR036087">
    <property type="entry name" value="Nict_dMeBzImd_PRibTrfase_sf"/>
</dbReference>
<protein>
    <recommendedName>
        <fullName evidence="4 10">Nicotinate-nucleotide--dimethylbenzimidazole phosphoribosyltransferase</fullName>
        <shortName evidence="10">NN:DBI PRT</shortName>
        <ecNumber evidence="3 10">2.4.2.21</ecNumber>
    </recommendedName>
    <alternativeName>
        <fullName evidence="8 10">N(1)-alpha-phosphoribosyltransferase</fullName>
    </alternativeName>
</protein>
<proteinExistence type="inferred from homology"/>
<comment type="similarity">
    <text evidence="2 10">Belongs to the CobT family.</text>
</comment>
<sequence>MKWFVNGRQKQTAKASSAYERCEKLEKQVLKTFNVAPIDGVLDDQIQHKIDMKTKPLGALGGLESIAFQIARIQNTLVPSVNKAKMIVFAADHGAVAKGISAFPQEVTPQMVGNFLAGGAAVSVFSQQHNVPLKVVDVGVKVDMPDHPLLSQRKVAYGSKDFSETAALTLDEVNRALEAGAAEVTDAVDEGVELLMFGEMGIGNTGVSSCMLSAISGVEAKQTTGRGTGLDSEGVSKKALIIDQALQRAASELNKPAGEWAPWEVATQVGGLEILAMAGAMLRSAELKKPYVVDGFICTVALLFAKQVQAEVVAYAIFAHQSNEQAHQVLLEAFDATPILKLDLRLGEGSGAILSYPIIQSAVTFFNNMASFEAAGVTNVS</sequence>
<dbReference type="InterPro" id="IPR023195">
    <property type="entry name" value="Nict_dMeBzImd_PRibTrfase_N"/>
</dbReference>
<reference evidence="12" key="1">
    <citation type="journal article" date="2019" name="Int. J. Syst. Evol. Microbiol.">
        <title>The Global Catalogue of Microorganisms (GCM) 10K type strain sequencing project: providing services to taxonomists for standard genome sequencing and annotation.</title>
        <authorList>
            <consortium name="The Broad Institute Genomics Platform"/>
            <consortium name="The Broad Institute Genome Sequencing Center for Infectious Disease"/>
            <person name="Wu L."/>
            <person name="Ma J."/>
        </authorList>
    </citation>
    <scope>NUCLEOTIDE SEQUENCE [LARGE SCALE GENOMIC DNA]</scope>
    <source>
        <strain evidence="12">JCM 30774</strain>
    </source>
</reference>
<comment type="catalytic activity">
    <reaction evidence="9 10">
        <text>5,6-dimethylbenzimidazole + nicotinate beta-D-ribonucleotide = alpha-ribazole 5'-phosphate + nicotinate + H(+)</text>
        <dbReference type="Rhea" id="RHEA:11196"/>
        <dbReference type="ChEBI" id="CHEBI:15378"/>
        <dbReference type="ChEBI" id="CHEBI:15890"/>
        <dbReference type="ChEBI" id="CHEBI:32544"/>
        <dbReference type="ChEBI" id="CHEBI:57502"/>
        <dbReference type="ChEBI" id="CHEBI:57918"/>
        <dbReference type="EC" id="2.4.2.21"/>
    </reaction>
</comment>
<evidence type="ECO:0000256" key="5">
    <source>
        <dbReference type="ARBA" id="ARBA00022573"/>
    </source>
</evidence>
<dbReference type="HAMAP" id="MF_00230">
    <property type="entry name" value="CobT"/>
    <property type="match status" value="1"/>
</dbReference>
<evidence type="ECO:0000256" key="2">
    <source>
        <dbReference type="ARBA" id="ARBA00007110"/>
    </source>
</evidence>
<keyword evidence="12" id="KW-1185">Reference proteome</keyword>
<dbReference type="PANTHER" id="PTHR43463">
    <property type="entry name" value="NICOTINATE-NUCLEOTIDE--DIMETHYLBENZIMIDAZOLE PHOSPHORIBOSYLTRANSFERASE"/>
    <property type="match status" value="1"/>
</dbReference>
<evidence type="ECO:0000313" key="12">
    <source>
        <dbReference type="Proteomes" id="UP001597059"/>
    </source>
</evidence>
<gene>
    <name evidence="10 11" type="primary">cobT</name>
    <name evidence="11" type="ORF">ACFQ45_15100</name>
</gene>
<comment type="pathway">
    <text evidence="1 10">Nucleoside biosynthesis; alpha-ribazole biosynthesis; alpha-ribazole from 5,6-dimethylbenzimidazole: step 1/2.</text>
</comment>
<dbReference type="EMBL" id="JBHTMN010000018">
    <property type="protein sequence ID" value="MFD1384693.1"/>
    <property type="molecule type" value="Genomic_DNA"/>
</dbReference>
<evidence type="ECO:0000256" key="1">
    <source>
        <dbReference type="ARBA" id="ARBA00005049"/>
    </source>
</evidence>
<organism evidence="11 12">
    <name type="scientific">Rhodanobacter aciditrophus</name>
    <dbReference type="NCBI Taxonomy" id="1623218"/>
    <lineage>
        <taxon>Bacteria</taxon>
        <taxon>Pseudomonadati</taxon>
        <taxon>Pseudomonadota</taxon>
        <taxon>Gammaproteobacteria</taxon>
        <taxon>Lysobacterales</taxon>
        <taxon>Rhodanobacteraceae</taxon>
        <taxon>Rhodanobacter</taxon>
    </lineage>
</organism>
<dbReference type="InterPro" id="IPR017846">
    <property type="entry name" value="Nict_dMeBzImd_PRibTrfase_bact"/>
</dbReference>
<dbReference type="NCBIfam" id="NF000996">
    <property type="entry name" value="PRK00105.1"/>
    <property type="match status" value="1"/>
</dbReference>
<dbReference type="PANTHER" id="PTHR43463:SF1">
    <property type="entry name" value="NICOTINATE-NUCLEOTIDE--DIMETHYLBENZIMIDAZOLE PHOSPHORIBOSYLTRANSFERASE"/>
    <property type="match status" value="1"/>
</dbReference>